<feature type="region of interest" description="Disordered" evidence="7">
    <location>
        <begin position="1"/>
        <end position="37"/>
    </location>
</feature>
<feature type="transmembrane region" description="Helical" evidence="8">
    <location>
        <begin position="171"/>
        <end position="194"/>
    </location>
</feature>
<keyword evidence="11" id="KW-1185">Reference proteome</keyword>
<keyword evidence="5 8" id="KW-0472">Membrane</keyword>
<feature type="transmembrane region" description="Helical" evidence="8">
    <location>
        <begin position="243"/>
        <end position="264"/>
    </location>
</feature>
<dbReference type="GO" id="GO:0022857">
    <property type="term" value="F:transmembrane transporter activity"/>
    <property type="evidence" value="ECO:0007669"/>
    <property type="project" value="InterPro"/>
</dbReference>
<dbReference type="PANTHER" id="PTHR23501:SF187">
    <property type="entry name" value="MAJOR FACILITATOR SUPERFAMILY (MFS) PROFILE DOMAIN-CONTAINING PROTEIN"/>
    <property type="match status" value="1"/>
</dbReference>
<feature type="transmembrane region" description="Helical" evidence="8">
    <location>
        <begin position="310"/>
        <end position="334"/>
    </location>
</feature>
<feature type="transmembrane region" description="Helical" evidence="8">
    <location>
        <begin position="377"/>
        <end position="395"/>
    </location>
</feature>
<feature type="domain" description="Major facilitator superfamily (MFS) profile" evidence="9">
    <location>
        <begin position="48"/>
        <end position="503"/>
    </location>
</feature>
<reference evidence="10" key="1">
    <citation type="journal article" date="2020" name="Stud. Mycol.">
        <title>101 Dothideomycetes genomes: a test case for predicting lifestyles and emergence of pathogens.</title>
        <authorList>
            <person name="Haridas S."/>
            <person name="Albert R."/>
            <person name="Binder M."/>
            <person name="Bloem J."/>
            <person name="Labutti K."/>
            <person name="Salamov A."/>
            <person name="Andreopoulos B."/>
            <person name="Baker S."/>
            <person name="Barry K."/>
            <person name="Bills G."/>
            <person name="Bluhm B."/>
            <person name="Cannon C."/>
            <person name="Castanera R."/>
            <person name="Culley D."/>
            <person name="Daum C."/>
            <person name="Ezra D."/>
            <person name="Gonzalez J."/>
            <person name="Henrissat B."/>
            <person name="Kuo A."/>
            <person name="Liang C."/>
            <person name="Lipzen A."/>
            <person name="Lutzoni F."/>
            <person name="Magnuson J."/>
            <person name="Mondo S."/>
            <person name="Nolan M."/>
            <person name="Ohm R."/>
            <person name="Pangilinan J."/>
            <person name="Park H.-J."/>
            <person name="Ramirez L."/>
            <person name="Alfaro M."/>
            <person name="Sun H."/>
            <person name="Tritt A."/>
            <person name="Yoshinaga Y."/>
            <person name="Zwiers L.-H."/>
            <person name="Turgeon B."/>
            <person name="Goodwin S."/>
            <person name="Spatafora J."/>
            <person name="Crous P."/>
            <person name="Grigoriev I."/>
        </authorList>
    </citation>
    <scope>NUCLEOTIDE SEQUENCE</scope>
    <source>
        <strain evidence="10">CBS 207.26</strain>
    </source>
</reference>
<dbReference type="PANTHER" id="PTHR23501">
    <property type="entry name" value="MAJOR FACILITATOR SUPERFAMILY"/>
    <property type="match status" value="1"/>
</dbReference>
<evidence type="ECO:0000256" key="5">
    <source>
        <dbReference type="ARBA" id="ARBA00023136"/>
    </source>
</evidence>
<feature type="compositionally biased region" description="Basic and acidic residues" evidence="7">
    <location>
        <begin position="549"/>
        <end position="563"/>
    </location>
</feature>
<evidence type="ECO:0000256" key="4">
    <source>
        <dbReference type="ARBA" id="ARBA00022989"/>
    </source>
</evidence>
<evidence type="ECO:0000256" key="2">
    <source>
        <dbReference type="ARBA" id="ARBA00022448"/>
    </source>
</evidence>
<proteinExistence type="predicted"/>
<evidence type="ECO:0000256" key="3">
    <source>
        <dbReference type="ARBA" id="ARBA00022692"/>
    </source>
</evidence>
<keyword evidence="2" id="KW-0813">Transport</keyword>
<dbReference type="AlphaFoldDB" id="A0A6A6DJF7"/>
<evidence type="ECO:0000313" key="11">
    <source>
        <dbReference type="Proteomes" id="UP000800200"/>
    </source>
</evidence>
<accession>A0A6A6DJF7</accession>
<feature type="transmembrane region" description="Helical" evidence="8">
    <location>
        <begin position="82"/>
        <end position="102"/>
    </location>
</feature>
<organism evidence="10 11">
    <name type="scientific">Zopfia rhizophila CBS 207.26</name>
    <dbReference type="NCBI Taxonomy" id="1314779"/>
    <lineage>
        <taxon>Eukaryota</taxon>
        <taxon>Fungi</taxon>
        <taxon>Dikarya</taxon>
        <taxon>Ascomycota</taxon>
        <taxon>Pezizomycotina</taxon>
        <taxon>Dothideomycetes</taxon>
        <taxon>Dothideomycetes incertae sedis</taxon>
        <taxon>Zopfiaceae</taxon>
        <taxon>Zopfia</taxon>
    </lineage>
</organism>
<feature type="compositionally biased region" description="Basic and acidic residues" evidence="7">
    <location>
        <begin position="1"/>
        <end position="13"/>
    </location>
</feature>
<dbReference type="Pfam" id="PF07690">
    <property type="entry name" value="MFS_1"/>
    <property type="match status" value="1"/>
</dbReference>
<dbReference type="InterPro" id="IPR036259">
    <property type="entry name" value="MFS_trans_sf"/>
</dbReference>
<evidence type="ECO:0000313" key="10">
    <source>
        <dbReference type="EMBL" id="KAF2179611.1"/>
    </source>
</evidence>
<feature type="transmembrane region" description="Helical" evidence="8">
    <location>
        <begin position="200"/>
        <end position="222"/>
    </location>
</feature>
<keyword evidence="4 8" id="KW-1133">Transmembrane helix</keyword>
<feature type="transmembrane region" description="Helical" evidence="8">
    <location>
        <begin position="442"/>
        <end position="460"/>
    </location>
</feature>
<feature type="transmembrane region" description="Helical" evidence="8">
    <location>
        <begin position="407"/>
        <end position="430"/>
    </location>
</feature>
<evidence type="ECO:0000256" key="8">
    <source>
        <dbReference type="SAM" id="Phobius"/>
    </source>
</evidence>
<feature type="transmembrane region" description="Helical" evidence="8">
    <location>
        <begin position="270"/>
        <end position="289"/>
    </location>
</feature>
<keyword evidence="6" id="KW-0325">Glycoprotein</keyword>
<sequence>MGAAESERSHADETVEALPDASRSESLAKDEPEKATTSSPKTWTFYLILVSLSFITFASSLDGSIIAIALPQITNELSAADQYVWIANSFLVAQTVIQPPCAQLCNIFGRRTPLIVMVAIFALGSGIAGGANGSAMLIAGRTIQGIGSGGIMMLVELIVCDLVPLRERGKYLGVVLSSSAIGAIAGPVVGGALAVADWRWIFYMNIPITGVTMIVMIIFLRLRHEKEPTWKGALLRVDWVGNLIFIASLCSLLLGIIFGGTVFPWSSWRVILPIVLGALGWIAFHIYEWRPPEFCRESSVPSRIFANRTSAAGFYIDFISSVLLQWVCFFWPVYFQGTKGTSPLRAGIYFIPFEAFLILTAAIAGGILSKFGHYRPLHLLGFCLSIIGPGLNIMLSRTTPKAAWVIYQMIDAIGRAFLLPTVLPAIMASLPDSDVASATGMYSFLRSFGFVWGITIPGTIFNSQFDRYSSCISDLRVRHEMGNGRAYQFVSGSYIKSLQPRVRQEVLSVYHDALRAVWIGAVAFGATGLIAAAVEKHIPLRTELDTKFGLEQGKDEKDEEKQEAANGTA</sequence>
<dbReference type="EMBL" id="ML994665">
    <property type="protein sequence ID" value="KAF2179611.1"/>
    <property type="molecule type" value="Genomic_DNA"/>
</dbReference>
<evidence type="ECO:0000256" key="7">
    <source>
        <dbReference type="SAM" id="MobiDB-lite"/>
    </source>
</evidence>
<gene>
    <name evidence="10" type="ORF">K469DRAFT_716248</name>
</gene>
<dbReference type="InterPro" id="IPR020846">
    <property type="entry name" value="MFS_dom"/>
</dbReference>
<dbReference type="InterPro" id="IPR011701">
    <property type="entry name" value="MFS"/>
</dbReference>
<dbReference type="SUPFAM" id="SSF103473">
    <property type="entry name" value="MFS general substrate transporter"/>
    <property type="match status" value="2"/>
</dbReference>
<feature type="transmembrane region" description="Helical" evidence="8">
    <location>
        <begin position="346"/>
        <end position="368"/>
    </location>
</feature>
<evidence type="ECO:0000256" key="1">
    <source>
        <dbReference type="ARBA" id="ARBA00004141"/>
    </source>
</evidence>
<comment type="subcellular location">
    <subcellularLocation>
        <location evidence="1">Membrane</location>
        <topology evidence="1">Multi-pass membrane protein</topology>
    </subcellularLocation>
</comment>
<feature type="transmembrane region" description="Helical" evidence="8">
    <location>
        <begin position="43"/>
        <end position="70"/>
    </location>
</feature>
<dbReference type="GO" id="GO:0005886">
    <property type="term" value="C:plasma membrane"/>
    <property type="evidence" value="ECO:0007669"/>
    <property type="project" value="TreeGrafter"/>
</dbReference>
<protein>
    <submittedName>
        <fullName evidence="10">Major facilitator superfamily MFS_1</fullName>
    </submittedName>
</protein>
<evidence type="ECO:0000259" key="9">
    <source>
        <dbReference type="PROSITE" id="PS50850"/>
    </source>
</evidence>
<name>A0A6A6DJF7_9PEZI</name>
<keyword evidence="3 8" id="KW-0812">Transmembrane</keyword>
<feature type="region of interest" description="Disordered" evidence="7">
    <location>
        <begin position="549"/>
        <end position="569"/>
    </location>
</feature>
<dbReference type="Proteomes" id="UP000800200">
    <property type="component" value="Unassembled WGS sequence"/>
</dbReference>
<evidence type="ECO:0000256" key="6">
    <source>
        <dbReference type="ARBA" id="ARBA00023180"/>
    </source>
</evidence>
<dbReference type="Gene3D" id="1.20.1720.10">
    <property type="entry name" value="Multidrug resistance protein D"/>
    <property type="match status" value="1"/>
</dbReference>
<dbReference type="PRINTS" id="PR01036">
    <property type="entry name" value="TCRTETB"/>
</dbReference>
<dbReference type="PROSITE" id="PS50850">
    <property type="entry name" value="MFS"/>
    <property type="match status" value="1"/>
</dbReference>
<feature type="transmembrane region" description="Helical" evidence="8">
    <location>
        <begin position="516"/>
        <end position="534"/>
    </location>
</feature>
<dbReference type="Gene3D" id="1.20.1250.20">
    <property type="entry name" value="MFS general substrate transporter like domains"/>
    <property type="match status" value="1"/>
</dbReference>
<feature type="transmembrane region" description="Helical" evidence="8">
    <location>
        <begin position="145"/>
        <end position="164"/>
    </location>
</feature>
<dbReference type="OrthoDB" id="10021397at2759"/>
<feature type="transmembrane region" description="Helical" evidence="8">
    <location>
        <begin position="114"/>
        <end position="139"/>
    </location>
</feature>
<feature type="compositionally biased region" description="Basic and acidic residues" evidence="7">
    <location>
        <begin position="22"/>
        <end position="34"/>
    </location>
</feature>